<evidence type="ECO:0000313" key="3">
    <source>
        <dbReference type="EMBL" id="RST30331.1"/>
    </source>
</evidence>
<keyword evidence="4" id="KW-1185">Reference proteome</keyword>
<sequence>MNSSNDSGRIRSLDVIRGIAVMGIFSVNVVAFAMIDSAYFNPSAYGGASGASLFVWVANMLVIDGKMRSLFSMLFGASALLVIEKAEAAGLNGRAVHLRRMAVLLGFGLVHYYLIWFGDILTLYAVSGLVAFLFRRRPSYKLVILGSLFIAANMAFFAMFLAGQYQAELAAHAPHASRHALEVWNDGMGSLEPSASDIARDRALHLGSWTGFAAHNLARWGSVIGNTVIFIPETIGLMLIGMAAYRSGFLTGAWSDVQYRRAVGWGIGVGVVGSGAVAVADLVSGFDPIVLVGALVVVATPLITLQALGYAALIILLSRRGGAWWDRVAAAGRAAFSNYLGTSILASLIFYGWGLGLYGSVERWQAWLLAPLFWLVMLAWSKPWLERYRYGPLEWLWRSLSRGHLQPMRKPSAPRVAREGTA</sequence>
<dbReference type="EMBL" id="RWJF01000001">
    <property type="protein sequence ID" value="RST30331.1"/>
    <property type="molecule type" value="Genomic_DNA"/>
</dbReference>
<feature type="transmembrane region" description="Helical" evidence="1">
    <location>
        <begin position="20"/>
        <end position="39"/>
    </location>
</feature>
<evidence type="ECO:0000256" key="1">
    <source>
        <dbReference type="SAM" id="Phobius"/>
    </source>
</evidence>
<evidence type="ECO:0000259" key="2">
    <source>
        <dbReference type="Pfam" id="PF04235"/>
    </source>
</evidence>
<dbReference type="PANTHER" id="PTHR30590:SF2">
    <property type="entry name" value="INNER MEMBRANE PROTEIN"/>
    <property type="match status" value="1"/>
</dbReference>
<dbReference type="PANTHER" id="PTHR30590">
    <property type="entry name" value="INNER MEMBRANE PROTEIN"/>
    <property type="match status" value="1"/>
</dbReference>
<reference evidence="3 4" key="1">
    <citation type="submission" date="2018-12" db="EMBL/GenBank/DDBJ databases">
        <title>Sphingomonas sp. HMF7854 Genome sequencing and assembly.</title>
        <authorList>
            <person name="Cha I."/>
            <person name="Kang H."/>
            <person name="Kim H."/>
            <person name="Kang J."/>
            <person name="Joh K."/>
        </authorList>
    </citation>
    <scope>NUCLEOTIDE SEQUENCE [LARGE SCALE GENOMIC DNA]</scope>
    <source>
        <strain evidence="3 4">HMF7854</strain>
    </source>
</reference>
<feature type="transmembrane region" description="Helical" evidence="1">
    <location>
        <begin position="262"/>
        <end position="283"/>
    </location>
</feature>
<feature type="transmembrane region" description="Helical" evidence="1">
    <location>
        <begin position="289"/>
        <end position="317"/>
    </location>
</feature>
<feature type="transmembrane region" description="Helical" evidence="1">
    <location>
        <begin position="364"/>
        <end position="380"/>
    </location>
</feature>
<dbReference type="InterPro" id="IPR052529">
    <property type="entry name" value="Bact_Transport_Assoc"/>
</dbReference>
<organism evidence="3 4">
    <name type="scientific">Sphingomonas ginkgonis</name>
    <dbReference type="NCBI Taxonomy" id="2315330"/>
    <lineage>
        <taxon>Bacteria</taxon>
        <taxon>Pseudomonadati</taxon>
        <taxon>Pseudomonadota</taxon>
        <taxon>Alphaproteobacteria</taxon>
        <taxon>Sphingomonadales</taxon>
        <taxon>Sphingomonadaceae</taxon>
        <taxon>Sphingomonas</taxon>
    </lineage>
</organism>
<proteinExistence type="predicted"/>
<name>A0A3R9WPL2_9SPHN</name>
<feature type="transmembrane region" description="Helical" evidence="1">
    <location>
        <begin position="142"/>
        <end position="162"/>
    </location>
</feature>
<keyword evidence="1" id="KW-0812">Transmembrane</keyword>
<protein>
    <submittedName>
        <fullName evidence="3">DUF418 domain-containing protein</fullName>
    </submittedName>
</protein>
<dbReference type="InterPro" id="IPR007349">
    <property type="entry name" value="DUF418"/>
</dbReference>
<keyword evidence="1" id="KW-0472">Membrane</keyword>
<dbReference type="Pfam" id="PF04235">
    <property type="entry name" value="DUF418"/>
    <property type="match status" value="1"/>
</dbReference>
<feature type="transmembrane region" description="Helical" evidence="1">
    <location>
        <begin position="217"/>
        <end position="241"/>
    </location>
</feature>
<feature type="transmembrane region" description="Helical" evidence="1">
    <location>
        <begin position="111"/>
        <end position="135"/>
    </location>
</feature>
<keyword evidence="1" id="KW-1133">Transmembrane helix</keyword>
<dbReference type="OrthoDB" id="9807744at2"/>
<gene>
    <name evidence="3" type="ORF">HMF7854_05460</name>
</gene>
<feature type="transmembrane region" description="Helical" evidence="1">
    <location>
        <begin position="45"/>
        <end position="63"/>
    </location>
</feature>
<comment type="caution">
    <text evidence="3">The sequence shown here is derived from an EMBL/GenBank/DDBJ whole genome shotgun (WGS) entry which is preliminary data.</text>
</comment>
<dbReference type="AlphaFoldDB" id="A0A3R9WPL2"/>
<dbReference type="RefSeq" id="WP_126718163.1">
    <property type="nucleotide sequence ID" value="NZ_RWJF01000001.1"/>
</dbReference>
<feature type="transmembrane region" description="Helical" evidence="1">
    <location>
        <begin position="70"/>
        <end position="91"/>
    </location>
</feature>
<feature type="domain" description="DUF418" evidence="2">
    <location>
        <begin position="244"/>
        <end position="402"/>
    </location>
</feature>
<evidence type="ECO:0000313" key="4">
    <source>
        <dbReference type="Proteomes" id="UP000274661"/>
    </source>
</evidence>
<feature type="transmembrane region" description="Helical" evidence="1">
    <location>
        <begin position="338"/>
        <end position="358"/>
    </location>
</feature>
<dbReference type="Proteomes" id="UP000274661">
    <property type="component" value="Unassembled WGS sequence"/>
</dbReference>
<accession>A0A3R9WPL2</accession>